<evidence type="ECO:0000313" key="1">
    <source>
        <dbReference type="EMBL" id="KAI5682979.1"/>
    </source>
</evidence>
<reference evidence="2" key="1">
    <citation type="journal article" date="2023" name="Nat. Plants">
        <title>Single-cell RNA sequencing provides a high-resolution roadmap for understanding the multicellular compartmentation of specialized metabolism.</title>
        <authorList>
            <person name="Sun S."/>
            <person name="Shen X."/>
            <person name="Li Y."/>
            <person name="Li Y."/>
            <person name="Wang S."/>
            <person name="Li R."/>
            <person name="Zhang H."/>
            <person name="Shen G."/>
            <person name="Guo B."/>
            <person name="Wei J."/>
            <person name="Xu J."/>
            <person name="St-Pierre B."/>
            <person name="Chen S."/>
            <person name="Sun C."/>
        </authorList>
    </citation>
    <scope>NUCLEOTIDE SEQUENCE [LARGE SCALE GENOMIC DNA]</scope>
</reference>
<dbReference type="EMBL" id="CM044701">
    <property type="protein sequence ID" value="KAI5682979.1"/>
    <property type="molecule type" value="Genomic_DNA"/>
</dbReference>
<accession>A0ACC0CDX0</accession>
<proteinExistence type="predicted"/>
<protein>
    <submittedName>
        <fullName evidence="1">Uncharacterized protein</fullName>
    </submittedName>
</protein>
<dbReference type="Proteomes" id="UP001060085">
    <property type="component" value="Linkage Group LG01"/>
</dbReference>
<evidence type="ECO:0000313" key="2">
    <source>
        <dbReference type="Proteomes" id="UP001060085"/>
    </source>
</evidence>
<sequence length="127" mass="13275">MSLLGQSSSVHADITIYLNASIMRILAAYFASGTVVGFTHVTGVMHSEGSGVWIAPSGRDISSLQASSFYNLPQGQMAFAPAQPGHGTFASTEDTKGSSAHVIGGSDPKARQGFNLFAFTIASPLFY</sequence>
<name>A0ACC0CDX0_CATRO</name>
<organism evidence="1 2">
    <name type="scientific">Catharanthus roseus</name>
    <name type="common">Madagascar periwinkle</name>
    <name type="synonym">Vinca rosea</name>
    <dbReference type="NCBI Taxonomy" id="4058"/>
    <lineage>
        <taxon>Eukaryota</taxon>
        <taxon>Viridiplantae</taxon>
        <taxon>Streptophyta</taxon>
        <taxon>Embryophyta</taxon>
        <taxon>Tracheophyta</taxon>
        <taxon>Spermatophyta</taxon>
        <taxon>Magnoliopsida</taxon>
        <taxon>eudicotyledons</taxon>
        <taxon>Gunneridae</taxon>
        <taxon>Pentapetalae</taxon>
        <taxon>asterids</taxon>
        <taxon>lamiids</taxon>
        <taxon>Gentianales</taxon>
        <taxon>Apocynaceae</taxon>
        <taxon>Rauvolfioideae</taxon>
        <taxon>Vinceae</taxon>
        <taxon>Catharanthinae</taxon>
        <taxon>Catharanthus</taxon>
    </lineage>
</organism>
<comment type="caution">
    <text evidence="1">The sequence shown here is derived from an EMBL/GenBank/DDBJ whole genome shotgun (WGS) entry which is preliminary data.</text>
</comment>
<keyword evidence="2" id="KW-1185">Reference proteome</keyword>
<gene>
    <name evidence="1" type="ORF">M9H77_04207</name>
</gene>